<sequence>MGFIFSKAMNDSLKGQQEFMRLQLERQLVLQNLMRERQAAMQIASTREFLRYFGTFFGLSAVVLTAGAMKKKNPAFLMPIVPLGFVFAYNCDMGYGTLLQRVKDVFIPALLRAFCTLQLFPTMLLRLHV</sequence>
<evidence type="ECO:0000313" key="3">
    <source>
        <dbReference type="RefSeq" id="XP_017663832.1"/>
    </source>
</evidence>
<dbReference type="GO" id="GO:0010756">
    <property type="term" value="P:positive regulation of plasminogen activation"/>
    <property type="evidence" value="ECO:0007669"/>
    <property type="project" value="InterPro"/>
</dbReference>
<dbReference type="CTD" id="55848"/>
<evidence type="ECO:0000313" key="2">
    <source>
        <dbReference type="Proteomes" id="UP000504624"/>
    </source>
</evidence>
<dbReference type="Proteomes" id="UP000504624">
    <property type="component" value="Unplaced"/>
</dbReference>
<dbReference type="GO" id="GO:0005886">
    <property type="term" value="C:plasma membrane"/>
    <property type="evidence" value="ECO:0007669"/>
    <property type="project" value="InterPro"/>
</dbReference>
<keyword evidence="1" id="KW-0812">Transmembrane</keyword>
<dbReference type="Pfam" id="PF10166">
    <property type="entry name" value="DUF2368"/>
    <property type="match status" value="1"/>
</dbReference>
<accession>A0A6J0GPH7</accession>
<reference evidence="3" key="1">
    <citation type="submission" date="2025-08" db="UniProtKB">
        <authorList>
            <consortium name="RefSeq"/>
        </authorList>
    </citation>
    <scope>IDENTIFICATION</scope>
</reference>
<proteinExistence type="predicted"/>
<dbReference type="PANTHER" id="PTHR13411:SF6">
    <property type="entry name" value="PLASMINOGEN RECEPTOR (KT)"/>
    <property type="match status" value="1"/>
</dbReference>
<feature type="transmembrane region" description="Helical" evidence="1">
    <location>
        <begin position="105"/>
        <end position="125"/>
    </location>
</feature>
<keyword evidence="1" id="KW-0472">Membrane</keyword>
<dbReference type="RefSeq" id="XP_017663832.1">
    <property type="nucleotide sequence ID" value="XM_017808343.1"/>
</dbReference>
<dbReference type="AlphaFoldDB" id="A0A6J0GPH7"/>
<feature type="transmembrane region" description="Helical" evidence="1">
    <location>
        <begin position="75"/>
        <end position="93"/>
    </location>
</feature>
<protein>
    <submittedName>
        <fullName evidence="3">Plasminogen receptor (KT) isoform X2</fullName>
    </submittedName>
</protein>
<keyword evidence="3" id="KW-0675">Receptor</keyword>
<dbReference type="PANTHER" id="PTHR13411">
    <property type="entry name" value="PLASMINOGEN RECEPTOR (KT)"/>
    <property type="match status" value="1"/>
</dbReference>
<keyword evidence="2" id="KW-1185">Reference proteome</keyword>
<dbReference type="OrthoDB" id="10256697at2759"/>
<gene>
    <name evidence="3" type="primary">PLGRKT</name>
</gene>
<name>A0A6J0GPH7_9PASS</name>
<keyword evidence="1" id="KW-1133">Transmembrane helix</keyword>
<organism evidence="2 3">
    <name type="scientific">Lepidothrix coronata</name>
    <name type="common">blue-crowned manakin</name>
    <dbReference type="NCBI Taxonomy" id="321398"/>
    <lineage>
        <taxon>Eukaryota</taxon>
        <taxon>Metazoa</taxon>
        <taxon>Chordata</taxon>
        <taxon>Craniata</taxon>
        <taxon>Vertebrata</taxon>
        <taxon>Euteleostomi</taxon>
        <taxon>Archelosauria</taxon>
        <taxon>Archosauria</taxon>
        <taxon>Dinosauria</taxon>
        <taxon>Saurischia</taxon>
        <taxon>Theropoda</taxon>
        <taxon>Coelurosauria</taxon>
        <taxon>Aves</taxon>
        <taxon>Neognathae</taxon>
        <taxon>Neoaves</taxon>
        <taxon>Telluraves</taxon>
        <taxon>Australaves</taxon>
        <taxon>Passeriformes</taxon>
        <taxon>Pipridae</taxon>
        <taxon>Lepidothrix</taxon>
    </lineage>
</organism>
<dbReference type="GeneID" id="108494123"/>
<dbReference type="InterPro" id="IPR019319">
    <property type="entry name" value="Plg-R(KT)"/>
</dbReference>
<evidence type="ECO:0000256" key="1">
    <source>
        <dbReference type="SAM" id="Phobius"/>
    </source>
</evidence>
<feature type="transmembrane region" description="Helical" evidence="1">
    <location>
        <begin position="49"/>
        <end position="69"/>
    </location>
</feature>